<gene>
    <name evidence="1" type="ORF">BN1356_02478</name>
</gene>
<sequence>MWKCTLFNTGFDKDQTAKDRKGIYIYMSNIIGQSRDSLQIVESSPFENYLKSFGLPFENVIASTADKYRVSSNLPDLLNTIPQSHRQNAMYMSEFISSVAIGRFDSALNDLWNEVVETLRNKADSYGLDLFFDSAVSGDKRSFFSSKDDFIMLKDIVLVQTCGKLEIISEITQKKLLHILDMRNNIGGSHPTREIISPLLLLGWVEDCINNVFLDETSSNSLEVKKIINGIGQNGLNIDDNYLLQLDGKIKDISITLTNNLLKILFKKYVSSQNDILTNNIRKIAPTVWINSDDRMKYELGLDIDSYSLNLEKDKETKAKEFFDICDGNRYKSNGTRSIALSVMIDELENIHYSFDNFYHEGPKAKDIMSYIEQSADIPDSVAEKLLSVILTCRLGNSYDVARSAVQYYDRLFDILNQDQVKTLLKYLFNQKQQLSQNLNSTQDDILKEILTRLHAKTYTSDRIKDTLNYLINSNGDFVNKKILTRDFRRHIELL</sequence>
<dbReference type="EMBL" id="CTEN01000008">
    <property type="protein sequence ID" value="CQR26134.1"/>
    <property type="molecule type" value="Genomic_DNA"/>
</dbReference>
<evidence type="ECO:0000313" key="1">
    <source>
        <dbReference type="EMBL" id="CQR26134.1"/>
    </source>
</evidence>
<accession>A0A0E3WFU3</accession>
<name>A0A0E3WFU3_9STRE</name>
<dbReference type="AlphaFoldDB" id="A0A0E3WFU3"/>
<organism evidence="1 2">
    <name type="scientific">Streptococcus varani</name>
    <dbReference type="NCBI Taxonomy" id="1608583"/>
    <lineage>
        <taxon>Bacteria</taxon>
        <taxon>Bacillati</taxon>
        <taxon>Bacillota</taxon>
        <taxon>Bacilli</taxon>
        <taxon>Lactobacillales</taxon>
        <taxon>Streptococcaceae</taxon>
        <taxon>Streptococcus</taxon>
    </lineage>
</organism>
<proteinExistence type="predicted"/>
<reference evidence="2" key="1">
    <citation type="submission" date="2015-03" db="EMBL/GenBank/DDBJ databases">
        <authorList>
            <person name="Urmite Genomes"/>
        </authorList>
    </citation>
    <scope>NUCLEOTIDE SEQUENCE [LARGE SCALE GENOMIC DNA]</scope>
    <source>
        <strain evidence="2">FF10</strain>
    </source>
</reference>
<evidence type="ECO:0000313" key="2">
    <source>
        <dbReference type="Proteomes" id="UP000198604"/>
    </source>
</evidence>
<dbReference type="Proteomes" id="UP000198604">
    <property type="component" value="Unassembled WGS sequence"/>
</dbReference>
<protein>
    <submittedName>
        <fullName evidence="1">Uncharacterized protein</fullName>
    </submittedName>
</protein>
<dbReference type="STRING" id="1608583.BN1356_02478"/>
<keyword evidence="2" id="KW-1185">Reference proteome</keyword>